<reference evidence="3 4" key="1">
    <citation type="submission" date="2024-06" db="EMBL/GenBank/DDBJ databases">
        <authorList>
            <person name="Chen R.Y."/>
        </authorList>
    </citation>
    <scope>NUCLEOTIDE SEQUENCE [LARGE SCALE GENOMIC DNA]</scope>
    <source>
        <strain evidence="3 4">D2</strain>
    </source>
</reference>
<evidence type="ECO:0000313" key="4">
    <source>
        <dbReference type="Proteomes" id="UP001467690"/>
    </source>
</evidence>
<feature type="region of interest" description="Disordered" evidence="1">
    <location>
        <begin position="1"/>
        <end position="20"/>
    </location>
</feature>
<name>A0ABV1RL67_9ALTE</name>
<evidence type="ECO:0000313" key="3">
    <source>
        <dbReference type="EMBL" id="MER2493666.1"/>
    </source>
</evidence>
<proteinExistence type="predicted"/>
<dbReference type="EMBL" id="JBELOE010000265">
    <property type="protein sequence ID" value="MER2493666.1"/>
    <property type="molecule type" value="Genomic_DNA"/>
</dbReference>
<dbReference type="InterPro" id="IPR013597">
    <property type="entry name" value="Mat_intron_G2"/>
</dbReference>
<evidence type="ECO:0000256" key="1">
    <source>
        <dbReference type="SAM" id="MobiDB-lite"/>
    </source>
</evidence>
<protein>
    <submittedName>
        <fullName evidence="3">Group II intron maturase-specific domain-containing protein</fullName>
    </submittedName>
</protein>
<accession>A0ABV1RL67</accession>
<organism evidence="3 4">
    <name type="scientific">Catenovulum sediminis</name>
    <dbReference type="NCBI Taxonomy" id="1740262"/>
    <lineage>
        <taxon>Bacteria</taxon>
        <taxon>Pseudomonadati</taxon>
        <taxon>Pseudomonadota</taxon>
        <taxon>Gammaproteobacteria</taxon>
        <taxon>Alteromonadales</taxon>
        <taxon>Alteromonadaceae</taxon>
        <taxon>Catenovulum</taxon>
    </lineage>
</organism>
<keyword evidence="4" id="KW-1185">Reference proteome</keyword>
<dbReference type="RefSeq" id="WP_350402735.1">
    <property type="nucleotide sequence ID" value="NZ_JBELOE010000265.1"/>
</dbReference>
<evidence type="ECO:0000259" key="2">
    <source>
        <dbReference type="Pfam" id="PF08388"/>
    </source>
</evidence>
<feature type="domain" description="Group II intron maturase-specific" evidence="2">
    <location>
        <begin position="29"/>
        <end position="93"/>
    </location>
</feature>
<dbReference type="Pfam" id="PF08388">
    <property type="entry name" value="GIIM"/>
    <property type="match status" value="1"/>
</dbReference>
<dbReference type="Proteomes" id="UP001467690">
    <property type="component" value="Unassembled WGS sequence"/>
</dbReference>
<comment type="caution">
    <text evidence="3">The sequence shown here is derived from an EMBL/GenBank/DDBJ whole genome shotgun (WGS) entry which is preliminary data.</text>
</comment>
<sequence length="119" mass="14440">MADFFQGESKLKRAASRKKHKTMLNEPYQWIKQNRSKRLNITMPVIKRKLVGIQNYFGLPDNSKSISRIYNFVLHTLYKWLNRRSQRQSFNWHGFKDMLGYFQIKPLRVSKRLIAVDWY</sequence>
<gene>
    <name evidence="3" type="ORF">ABS311_17440</name>
</gene>